<keyword evidence="4" id="KW-0732">Signal</keyword>
<dbReference type="EMBL" id="JAFIRN010000005">
    <property type="protein sequence ID" value="KAG5848756.1"/>
    <property type="molecule type" value="Genomic_DNA"/>
</dbReference>
<accession>A0A9D3S175</accession>
<dbReference type="InterPro" id="IPR050605">
    <property type="entry name" value="Olfactomedin-like_domain"/>
</dbReference>
<protein>
    <recommendedName>
        <fullName evidence="5">Olfactomedin-like domain-containing protein</fullName>
    </recommendedName>
</protein>
<gene>
    <name evidence="6" type="ORF">ANANG_G00102800</name>
</gene>
<keyword evidence="7" id="KW-1185">Reference proteome</keyword>
<evidence type="ECO:0000313" key="7">
    <source>
        <dbReference type="Proteomes" id="UP001044222"/>
    </source>
</evidence>
<comment type="caution">
    <text evidence="6">The sequence shown here is derived from an EMBL/GenBank/DDBJ whole genome shotgun (WGS) entry which is preliminary data.</text>
</comment>
<dbReference type="GO" id="GO:0007165">
    <property type="term" value="P:signal transduction"/>
    <property type="evidence" value="ECO:0007669"/>
    <property type="project" value="TreeGrafter"/>
</dbReference>
<feature type="chain" id="PRO_5038973471" description="Olfactomedin-like domain-containing protein" evidence="4">
    <location>
        <begin position="25"/>
        <end position="472"/>
    </location>
</feature>
<dbReference type="PANTHER" id="PTHR23192">
    <property type="entry name" value="OLFACTOMEDIN-RELATED"/>
    <property type="match status" value="1"/>
</dbReference>
<comment type="caution">
    <text evidence="3">Lacks conserved residue(s) required for the propagation of feature annotation.</text>
</comment>
<feature type="signal peptide" evidence="4">
    <location>
        <begin position="1"/>
        <end position="24"/>
    </location>
</feature>
<dbReference type="AlphaFoldDB" id="A0A9D3S175"/>
<reference evidence="6" key="1">
    <citation type="submission" date="2021-01" db="EMBL/GenBank/DDBJ databases">
        <title>A chromosome-scale assembly of European eel, Anguilla anguilla.</title>
        <authorList>
            <person name="Henkel C."/>
            <person name="Jong-Raadsen S.A."/>
            <person name="Dufour S."/>
            <person name="Weltzien F.-A."/>
            <person name="Palstra A.P."/>
            <person name="Pelster B."/>
            <person name="Spaink H.P."/>
            <person name="Van Den Thillart G.E."/>
            <person name="Jansen H."/>
            <person name="Zahm M."/>
            <person name="Klopp C."/>
            <person name="Cedric C."/>
            <person name="Louis A."/>
            <person name="Berthelot C."/>
            <person name="Parey E."/>
            <person name="Roest Crollius H."/>
            <person name="Montfort J."/>
            <person name="Robinson-Rechavi M."/>
            <person name="Bucao C."/>
            <person name="Bouchez O."/>
            <person name="Gislard M."/>
            <person name="Lluch J."/>
            <person name="Milhes M."/>
            <person name="Lampietro C."/>
            <person name="Lopez Roques C."/>
            <person name="Donnadieu C."/>
            <person name="Braasch I."/>
            <person name="Desvignes T."/>
            <person name="Postlethwait J."/>
            <person name="Bobe J."/>
            <person name="Guiguen Y."/>
            <person name="Dirks R."/>
        </authorList>
    </citation>
    <scope>NUCLEOTIDE SEQUENCE</scope>
    <source>
        <strain evidence="6">Tag_6206</strain>
        <tissue evidence="6">Liver</tissue>
    </source>
</reference>
<evidence type="ECO:0000313" key="6">
    <source>
        <dbReference type="EMBL" id="KAG5848756.1"/>
    </source>
</evidence>
<proteinExistence type="predicted"/>
<evidence type="ECO:0000256" key="1">
    <source>
        <dbReference type="ARBA" id="ARBA00004613"/>
    </source>
</evidence>
<dbReference type="PANTHER" id="PTHR23192:SF68">
    <property type="entry name" value="OLFACTOMEDIN-4-LIKE"/>
    <property type="match status" value="1"/>
</dbReference>
<dbReference type="GO" id="GO:0005615">
    <property type="term" value="C:extracellular space"/>
    <property type="evidence" value="ECO:0007669"/>
    <property type="project" value="TreeGrafter"/>
</dbReference>
<organism evidence="6 7">
    <name type="scientific">Anguilla anguilla</name>
    <name type="common">European freshwater eel</name>
    <name type="synonym">Muraena anguilla</name>
    <dbReference type="NCBI Taxonomy" id="7936"/>
    <lineage>
        <taxon>Eukaryota</taxon>
        <taxon>Metazoa</taxon>
        <taxon>Chordata</taxon>
        <taxon>Craniata</taxon>
        <taxon>Vertebrata</taxon>
        <taxon>Euteleostomi</taxon>
        <taxon>Actinopterygii</taxon>
        <taxon>Neopterygii</taxon>
        <taxon>Teleostei</taxon>
        <taxon>Anguilliformes</taxon>
        <taxon>Anguillidae</taxon>
        <taxon>Anguilla</taxon>
    </lineage>
</organism>
<dbReference type="SMART" id="SM00284">
    <property type="entry name" value="OLF"/>
    <property type="match status" value="1"/>
</dbReference>
<evidence type="ECO:0000259" key="5">
    <source>
        <dbReference type="PROSITE" id="PS51132"/>
    </source>
</evidence>
<evidence type="ECO:0000256" key="2">
    <source>
        <dbReference type="ARBA" id="ARBA00022525"/>
    </source>
</evidence>
<sequence length="472" mass="52832">MKTLRVYTVMTTVILSVLAQVTKGAEKSQECTCELNNSGLTFPTVRLQNVLSGATDCTRRITSQKMSEVNILLDKLHYRLRQLEVDVLELEDESDNDGSAQEGDLFMAVALRIIEIELAEILDLITKLNTTTTDHQGLTADISTKLKNMRMEMESLEKFDHTNIVEKQKKNQQLMKTLEQCQAELQVTVAPPIIPVPGNCIHGHLLNVTGPSTYTITQYGTSYAFGAWGRDPMPVKGKEDWYWLVALTSSNIYANYVRWYSSHSAIVLGVNAEDVSIASGNPTTNTVQGPNVAMYGGALYYGCYNSPSLCRFNMTDRTITTAPLPNAGHNNKFPFCHLATCYGYTDMDVSTDESGVWVVYATLENYGNVVLSEVELGSPPTLGRTWRTSLHKRTVTNTFVACGVLYATRYVDKQNEEIFYAMDTVSGQERYGLGLRIKKMSDNIHSLNYNPRDRQLYVFSDAHVLTYQLIFG</sequence>
<dbReference type="Proteomes" id="UP001044222">
    <property type="component" value="Unassembled WGS sequence"/>
</dbReference>
<dbReference type="Pfam" id="PF02191">
    <property type="entry name" value="OLF"/>
    <property type="match status" value="1"/>
</dbReference>
<evidence type="ECO:0000256" key="4">
    <source>
        <dbReference type="SAM" id="SignalP"/>
    </source>
</evidence>
<evidence type="ECO:0000256" key="3">
    <source>
        <dbReference type="PROSITE-ProRule" id="PRU00446"/>
    </source>
</evidence>
<dbReference type="PROSITE" id="PS51132">
    <property type="entry name" value="OLF"/>
    <property type="match status" value="1"/>
</dbReference>
<dbReference type="InterPro" id="IPR003112">
    <property type="entry name" value="Olfac-like_dom"/>
</dbReference>
<feature type="domain" description="Olfactomedin-like" evidence="5">
    <location>
        <begin position="199"/>
        <end position="472"/>
    </location>
</feature>
<comment type="subcellular location">
    <subcellularLocation>
        <location evidence="1">Secreted</location>
    </subcellularLocation>
</comment>
<name>A0A9D3S175_ANGAN</name>
<keyword evidence="2" id="KW-0964">Secreted</keyword>